<dbReference type="SUPFAM" id="SSF56645">
    <property type="entry name" value="Acyl-CoA dehydrogenase NM domain-like"/>
    <property type="match status" value="1"/>
</dbReference>
<organism evidence="8 9">
    <name type="scientific">Pseudonocardia hierapolitana</name>
    <dbReference type="NCBI Taxonomy" id="1128676"/>
    <lineage>
        <taxon>Bacteria</taxon>
        <taxon>Bacillati</taxon>
        <taxon>Actinomycetota</taxon>
        <taxon>Actinomycetes</taxon>
        <taxon>Pseudonocardiales</taxon>
        <taxon>Pseudonocardiaceae</taxon>
        <taxon>Pseudonocardia</taxon>
    </lineage>
</organism>
<evidence type="ECO:0000256" key="3">
    <source>
        <dbReference type="ARBA" id="ARBA00022630"/>
    </source>
</evidence>
<gene>
    <name evidence="8" type="ORF">FHX44_113856</name>
</gene>
<evidence type="ECO:0000259" key="7">
    <source>
        <dbReference type="Pfam" id="PF02771"/>
    </source>
</evidence>
<keyword evidence="5" id="KW-0560">Oxidoreductase</keyword>
<dbReference type="RefSeq" id="WP_147257027.1">
    <property type="nucleotide sequence ID" value="NZ_VIWU01000001.1"/>
</dbReference>
<dbReference type="CDD" id="cd00567">
    <property type="entry name" value="ACAD"/>
    <property type="match status" value="1"/>
</dbReference>
<dbReference type="AlphaFoldDB" id="A0A561SSU5"/>
<reference evidence="8 9" key="1">
    <citation type="submission" date="2019-06" db="EMBL/GenBank/DDBJ databases">
        <title>Sequencing the genomes of 1000 actinobacteria strains.</title>
        <authorList>
            <person name="Klenk H.-P."/>
        </authorList>
    </citation>
    <scope>NUCLEOTIDE SEQUENCE [LARGE SCALE GENOMIC DNA]</scope>
    <source>
        <strain evidence="8 9">DSM 45671</strain>
    </source>
</reference>
<dbReference type="SUPFAM" id="SSF47203">
    <property type="entry name" value="Acyl-CoA dehydrogenase C-terminal domain-like"/>
    <property type="match status" value="1"/>
</dbReference>
<dbReference type="InterPro" id="IPR036250">
    <property type="entry name" value="AcylCo_DH-like_C"/>
</dbReference>
<comment type="similarity">
    <text evidence="2">Belongs to the acyl-CoA dehydrogenase family.</text>
</comment>
<keyword evidence="3" id="KW-0285">Flavoprotein</keyword>
<dbReference type="InterPro" id="IPR046373">
    <property type="entry name" value="Acyl-CoA_Oxase/DH_mid-dom_sf"/>
</dbReference>
<dbReference type="InterPro" id="IPR009075">
    <property type="entry name" value="AcylCo_DH/oxidase_C"/>
</dbReference>
<dbReference type="Gene3D" id="1.20.140.10">
    <property type="entry name" value="Butyryl-CoA Dehydrogenase, subunit A, domain 3"/>
    <property type="match status" value="1"/>
</dbReference>
<feature type="domain" description="Acyl-CoA dehydrogenase/oxidase N-terminal" evidence="7">
    <location>
        <begin position="6"/>
        <end position="117"/>
    </location>
</feature>
<keyword evidence="4" id="KW-0274">FAD</keyword>
<dbReference type="GO" id="GO:0003995">
    <property type="term" value="F:acyl-CoA dehydrogenase activity"/>
    <property type="evidence" value="ECO:0007669"/>
    <property type="project" value="TreeGrafter"/>
</dbReference>
<dbReference type="OrthoDB" id="3663644at2"/>
<name>A0A561SSU5_9PSEU</name>
<evidence type="ECO:0000259" key="6">
    <source>
        <dbReference type="Pfam" id="PF00441"/>
    </source>
</evidence>
<dbReference type="InterPro" id="IPR009100">
    <property type="entry name" value="AcylCoA_DH/oxidase_NM_dom_sf"/>
</dbReference>
<evidence type="ECO:0000313" key="8">
    <source>
        <dbReference type="EMBL" id="TWF77940.1"/>
    </source>
</evidence>
<sequence>MDLTLTEDQELIRSTAREVLAGRVATGGVAAVAGDPAGFSADLWKEMVELGWTGLAVPEAYGGVGEGFLEACLLVEEMGAAQVPSPFLHTVACGAATIERHGSAEQRERWLRGIVEGRTIAYADGATVTATESGDGYVLDGRTRFVPFAHAADDLLVVATTGDALTAFLVDRVEAGVTTERLDVVGPNAENDVRFAGVAVPADRVLGEVGGGAAVAGTAAAFGAAATCAEMVGGAQRVLDMTVEYAGQREQFRRPIGSFQAVQHHCADMAIDVLTARFIAFEAIWRLTAPGQDPDQVALTVAVAKSWVSDAYQRVCALGHQVHGAIGFTAEHHLHHYLQHATSAALAFGDGDFHVDRVADAIGLPRS</sequence>
<dbReference type="Pfam" id="PF00441">
    <property type="entry name" value="Acyl-CoA_dh_1"/>
    <property type="match status" value="1"/>
</dbReference>
<evidence type="ECO:0000256" key="5">
    <source>
        <dbReference type="ARBA" id="ARBA00023002"/>
    </source>
</evidence>
<dbReference type="InterPro" id="IPR037069">
    <property type="entry name" value="AcylCoA_DH/ox_N_sf"/>
</dbReference>
<dbReference type="EMBL" id="VIWU01000001">
    <property type="protein sequence ID" value="TWF77940.1"/>
    <property type="molecule type" value="Genomic_DNA"/>
</dbReference>
<feature type="domain" description="Acyl-CoA dehydrogenase/oxidase C-terminal" evidence="6">
    <location>
        <begin position="210"/>
        <end position="362"/>
    </location>
</feature>
<comment type="cofactor">
    <cofactor evidence="1">
        <name>FAD</name>
        <dbReference type="ChEBI" id="CHEBI:57692"/>
    </cofactor>
</comment>
<dbReference type="GO" id="GO:0050660">
    <property type="term" value="F:flavin adenine dinucleotide binding"/>
    <property type="evidence" value="ECO:0007669"/>
    <property type="project" value="InterPro"/>
</dbReference>
<dbReference type="Gene3D" id="2.40.110.10">
    <property type="entry name" value="Butyryl-CoA Dehydrogenase, subunit A, domain 2"/>
    <property type="match status" value="1"/>
</dbReference>
<dbReference type="InterPro" id="IPR013786">
    <property type="entry name" value="AcylCoA_DH/ox_N"/>
</dbReference>
<evidence type="ECO:0000256" key="1">
    <source>
        <dbReference type="ARBA" id="ARBA00001974"/>
    </source>
</evidence>
<protein>
    <submittedName>
        <fullName evidence="8">Alkylation response protein AidB-like acyl-CoA dehydrogenase</fullName>
    </submittedName>
</protein>
<keyword evidence="9" id="KW-1185">Reference proteome</keyword>
<accession>A0A561SSU5</accession>
<dbReference type="Pfam" id="PF02771">
    <property type="entry name" value="Acyl-CoA_dh_N"/>
    <property type="match status" value="1"/>
</dbReference>
<evidence type="ECO:0000313" key="9">
    <source>
        <dbReference type="Proteomes" id="UP000321261"/>
    </source>
</evidence>
<evidence type="ECO:0000256" key="2">
    <source>
        <dbReference type="ARBA" id="ARBA00009347"/>
    </source>
</evidence>
<proteinExistence type="inferred from homology"/>
<dbReference type="PANTHER" id="PTHR43884">
    <property type="entry name" value="ACYL-COA DEHYDROGENASE"/>
    <property type="match status" value="1"/>
</dbReference>
<dbReference type="Gene3D" id="1.10.540.10">
    <property type="entry name" value="Acyl-CoA dehydrogenase/oxidase, N-terminal domain"/>
    <property type="match status" value="1"/>
</dbReference>
<evidence type="ECO:0000256" key="4">
    <source>
        <dbReference type="ARBA" id="ARBA00022827"/>
    </source>
</evidence>
<comment type="caution">
    <text evidence="8">The sequence shown here is derived from an EMBL/GenBank/DDBJ whole genome shotgun (WGS) entry which is preliminary data.</text>
</comment>
<dbReference type="PANTHER" id="PTHR43884:SF20">
    <property type="entry name" value="ACYL-COA DEHYDROGENASE FADE28"/>
    <property type="match status" value="1"/>
</dbReference>
<dbReference type="Proteomes" id="UP000321261">
    <property type="component" value="Unassembled WGS sequence"/>
</dbReference>